<dbReference type="EMBL" id="RBSD01000097">
    <property type="protein sequence ID" value="RMR87083.1"/>
    <property type="molecule type" value="Genomic_DNA"/>
</dbReference>
<evidence type="ECO:0000313" key="1">
    <source>
        <dbReference type="EMBL" id="RMR87083.1"/>
    </source>
</evidence>
<name>A0A3M4YG79_9PSED</name>
<proteinExistence type="predicted"/>
<dbReference type="AlphaFoldDB" id="A0A3M4YG79"/>
<sequence length="54" mass="5579">ASVTLVCLLDLDAGELPVRPNVVGATLALAPNERIKLSGPEPLALELQDLSTAL</sequence>
<gene>
    <name evidence="1" type="ORF">ALP78_04675</name>
</gene>
<feature type="non-terminal residue" evidence="1">
    <location>
        <position position="1"/>
    </location>
</feature>
<accession>A0A3M4YG79</accession>
<organism evidence="1 2">
    <name type="scientific">Pseudomonas coronafaciens pv. striafaciens</name>
    <dbReference type="NCBI Taxonomy" id="235276"/>
    <lineage>
        <taxon>Bacteria</taxon>
        <taxon>Pseudomonadati</taxon>
        <taxon>Pseudomonadota</taxon>
        <taxon>Gammaproteobacteria</taxon>
        <taxon>Pseudomonadales</taxon>
        <taxon>Pseudomonadaceae</taxon>
        <taxon>Pseudomonas</taxon>
        <taxon>Pseudomonas coronafaciens</taxon>
    </lineage>
</organism>
<evidence type="ECO:0000313" key="2">
    <source>
        <dbReference type="Proteomes" id="UP000268004"/>
    </source>
</evidence>
<protein>
    <submittedName>
        <fullName evidence="1">Bifunctional protein PyrR</fullName>
    </submittedName>
</protein>
<dbReference type="Proteomes" id="UP000268004">
    <property type="component" value="Unassembled WGS sequence"/>
</dbReference>
<reference evidence="1 2" key="1">
    <citation type="submission" date="2018-08" db="EMBL/GenBank/DDBJ databases">
        <title>Recombination of ecologically and evolutionarily significant loci maintains genetic cohesion in the Pseudomonas syringae species complex.</title>
        <authorList>
            <person name="Dillon M."/>
            <person name="Thakur S."/>
            <person name="Almeida R.N.D."/>
            <person name="Weir B.S."/>
            <person name="Guttman D.S."/>
        </authorList>
    </citation>
    <scope>NUCLEOTIDE SEQUENCE [LARGE SCALE GENOMIC DNA]</scope>
    <source>
        <strain evidence="1 2">ICMP 4996</strain>
    </source>
</reference>
<comment type="caution">
    <text evidence="1">The sequence shown here is derived from an EMBL/GenBank/DDBJ whole genome shotgun (WGS) entry which is preliminary data.</text>
</comment>